<organism evidence="2 3">
    <name type="scientific">Chromobacterium phragmitis</name>
    <dbReference type="NCBI Taxonomy" id="2202141"/>
    <lineage>
        <taxon>Bacteria</taxon>
        <taxon>Pseudomonadati</taxon>
        <taxon>Pseudomonadota</taxon>
        <taxon>Betaproteobacteria</taxon>
        <taxon>Neisseriales</taxon>
        <taxon>Chromobacteriaceae</taxon>
        <taxon>Chromobacterium</taxon>
    </lineage>
</organism>
<dbReference type="InterPro" id="IPR002586">
    <property type="entry name" value="CobQ/CobB/MinD/ParA_Nub-bd_dom"/>
</dbReference>
<dbReference type="PANTHER" id="PTHR13696:SF96">
    <property type="entry name" value="COBQ_COBB_MIND_PARA NUCLEOTIDE BINDING DOMAIN-CONTAINING PROTEIN"/>
    <property type="match status" value="1"/>
</dbReference>
<dbReference type="Proteomes" id="UP001462502">
    <property type="component" value="Unassembled WGS sequence"/>
</dbReference>
<dbReference type="Gene3D" id="3.40.50.300">
    <property type="entry name" value="P-loop containing nucleotide triphosphate hydrolases"/>
    <property type="match status" value="1"/>
</dbReference>
<evidence type="ECO:0000259" key="1">
    <source>
        <dbReference type="Pfam" id="PF01656"/>
    </source>
</evidence>
<proteinExistence type="predicted"/>
<name>A0ABV0J0Z9_9NEIS</name>
<evidence type="ECO:0000313" key="3">
    <source>
        <dbReference type="Proteomes" id="UP001462502"/>
    </source>
</evidence>
<gene>
    <name evidence="2" type="ORF">ABI908_24265</name>
</gene>
<dbReference type="Pfam" id="PF01656">
    <property type="entry name" value="CbiA"/>
    <property type="match status" value="1"/>
</dbReference>
<dbReference type="InterPro" id="IPR027417">
    <property type="entry name" value="P-loop_NTPase"/>
</dbReference>
<dbReference type="RefSeq" id="WP_199153508.1">
    <property type="nucleotide sequence ID" value="NZ_JBDXMI010000019.1"/>
</dbReference>
<sequence>MQSKILFIANSKGGCGKSTTTWNLAATAASNGLRVLLIDTDPQGTTMIWSQLRNTFGVEPSIVTVCIPADALGSQVIDLAKNYDLTIIDPSGGFSSALYAGMVIADLSLCPVMPSATDAMAMGKFVEVVKSVEMRIGRPPVVRAFINGASTNRSNSDETNECIDFLHNTQMSVMGKRLAVQDVAPLMETVIYERKVCRTAYKAGRGVVEMEARSDSNAIAQQEYQALLNEALAILERT</sequence>
<keyword evidence="3" id="KW-1185">Reference proteome</keyword>
<protein>
    <submittedName>
        <fullName evidence="2">ParA family protein</fullName>
    </submittedName>
</protein>
<dbReference type="InterPro" id="IPR050678">
    <property type="entry name" value="DNA_Partitioning_ATPase"/>
</dbReference>
<feature type="domain" description="CobQ/CobB/MinD/ParA nucleotide binding" evidence="1">
    <location>
        <begin position="7"/>
        <end position="152"/>
    </location>
</feature>
<dbReference type="PANTHER" id="PTHR13696">
    <property type="entry name" value="P-LOOP CONTAINING NUCLEOSIDE TRIPHOSPHATE HYDROLASE"/>
    <property type="match status" value="1"/>
</dbReference>
<dbReference type="SUPFAM" id="SSF52540">
    <property type="entry name" value="P-loop containing nucleoside triphosphate hydrolases"/>
    <property type="match status" value="1"/>
</dbReference>
<comment type="caution">
    <text evidence="2">The sequence shown here is derived from an EMBL/GenBank/DDBJ whole genome shotgun (WGS) entry which is preliminary data.</text>
</comment>
<dbReference type="EMBL" id="JBDXMI010000019">
    <property type="protein sequence ID" value="MEO9387214.1"/>
    <property type="molecule type" value="Genomic_DNA"/>
</dbReference>
<evidence type="ECO:0000313" key="2">
    <source>
        <dbReference type="EMBL" id="MEO9387214.1"/>
    </source>
</evidence>
<accession>A0ABV0J0Z9</accession>
<reference evidence="2 3" key="1">
    <citation type="submission" date="2024-05" db="EMBL/GenBank/DDBJ databases">
        <authorList>
            <person name="De Oliveira J.P."/>
            <person name="Noriler S.A."/>
            <person name="De Oliveira A.G."/>
            <person name="Sipoli D.S."/>
        </authorList>
    </citation>
    <scope>NUCLEOTIDE SEQUENCE [LARGE SCALE GENOMIC DNA]</scope>
    <source>
        <strain evidence="2 3">LABIM192</strain>
    </source>
</reference>
<dbReference type="CDD" id="cd02042">
    <property type="entry name" value="ParAB_family"/>
    <property type="match status" value="1"/>
</dbReference>